<protein>
    <submittedName>
        <fullName evidence="2">Conserved domain protein</fullName>
    </submittedName>
</protein>
<keyword evidence="3" id="KW-1185">Reference proteome</keyword>
<organism evidence="2 3">
    <name type="scientific">Bacteroides fluxus YIT 12057</name>
    <dbReference type="NCBI Taxonomy" id="763034"/>
    <lineage>
        <taxon>Bacteria</taxon>
        <taxon>Pseudomonadati</taxon>
        <taxon>Bacteroidota</taxon>
        <taxon>Bacteroidia</taxon>
        <taxon>Bacteroidales</taxon>
        <taxon>Bacteroidaceae</taxon>
        <taxon>Bacteroides</taxon>
    </lineage>
</organism>
<evidence type="ECO:0000313" key="3">
    <source>
        <dbReference type="Proteomes" id="UP000003416"/>
    </source>
</evidence>
<name>F3PQ77_9BACE</name>
<reference evidence="2 3" key="1">
    <citation type="submission" date="2011-02" db="EMBL/GenBank/DDBJ databases">
        <authorList>
            <person name="Weinstock G."/>
            <person name="Sodergren E."/>
            <person name="Clifton S."/>
            <person name="Fulton L."/>
            <person name="Fulton B."/>
            <person name="Courtney L."/>
            <person name="Fronick C."/>
            <person name="Harrison M."/>
            <person name="Strong C."/>
            <person name="Farmer C."/>
            <person name="Delahaunty K."/>
            <person name="Markovic C."/>
            <person name="Hall O."/>
            <person name="Minx P."/>
            <person name="Tomlinson C."/>
            <person name="Mitreva M."/>
            <person name="Hou S."/>
            <person name="Chen J."/>
            <person name="Wollam A."/>
            <person name="Pepin K.H."/>
            <person name="Johnson M."/>
            <person name="Bhonagiri V."/>
            <person name="Zhang X."/>
            <person name="Suruliraj S."/>
            <person name="Warren W."/>
            <person name="Chinwalla A."/>
            <person name="Mardis E.R."/>
            <person name="Wilson R.K."/>
        </authorList>
    </citation>
    <scope>NUCLEOTIDE SEQUENCE [LARGE SCALE GENOMIC DNA]</scope>
    <source>
        <strain evidence="2 3">YIT 12057</strain>
    </source>
</reference>
<dbReference type="STRING" id="763034.HMPREF9446_00869"/>
<gene>
    <name evidence="2" type="ORF">HMPREF9446_00869</name>
</gene>
<feature type="compositionally biased region" description="Basic and acidic residues" evidence="1">
    <location>
        <begin position="204"/>
        <end position="224"/>
    </location>
</feature>
<dbReference type="AlphaFoldDB" id="F3PQ77"/>
<feature type="compositionally biased region" description="Basic residues" evidence="1">
    <location>
        <begin position="225"/>
        <end position="234"/>
    </location>
</feature>
<evidence type="ECO:0000313" key="2">
    <source>
        <dbReference type="EMBL" id="EGF59119.1"/>
    </source>
</evidence>
<dbReference type="RefSeq" id="WP_009124111.1">
    <property type="nucleotide sequence ID" value="NZ_GL882614.1"/>
</dbReference>
<accession>F3PQ77</accession>
<sequence>MGNLELAGLLPFSNEVVFDEIIRRIVNNHFKVFFSENMYYKILSEHFLQGYEYDLESLEPVRCWDSEENIRRSSDWSNFRNVYYELQGSPCHHPWEELFEKNWIDYFKTWVLPNHDASLVIDWILSVPLFSKNRTRSQIAELLGCTAIGQNMHKEECPDKTITSIAYTQINNDYSTHCRNEQQVNVENEHCHNEQYTSVNVGKPVEDNQGKTDLDSEKNNDTQQRKKKNGRPKKTYQSFRKLLHVEDNDELWENIHKKLQELFDEYQRDNERARIIWIVCKVRKEPQGHLPSAPELAKAYNDASLPAIKISTFKQNKLGSIKDGEFEDKIKRLFQGMK</sequence>
<evidence type="ECO:0000256" key="1">
    <source>
        <dbReference type="SAM" id="MobiDB-lite"/>
    </source>
</evidence>
<proteinExistence type="predicted"/>
<dbReference type="HOGENOM" id="CLU_820518_0_0_10"/>
<dbReference type="Proteomes" id="UP000003416">
    <property type="component" value="Unassembled WGS sequence"/>
</dbReference>
<dbReference type="GeneID" id="86048620"/>
<feature type="region of interest" description="Disordered" evidence="1">
    <location>
        <begin position="196"/>
        <end position="235"/>
    </location>
</feature>
<dbReference type="EMBL" id="AFBN01000013">
    <property type="protein sequence ID" value="EGF59119.1"/>
    <property type="molecule type" value="Genomic_DNA"/>
</dbReference>
<comment type="caution">
    <text evidence="2">The sequence shown here is derived from an EMBL/GenBank/DDBJ whole genome shotgun (WGS) entry which is preliminary data.</text>
</comment>